<name>A0A1Q2HVA2_9CORY</name>
<dbReference type="InterPro" id="IPR032689">
    <property type="entry name" value="TraG-D_C"/>
</dbReference>
<keyword evidence="9" id="KW-1185">Reference proteome</keyword>
<gene>
    <name evidence="8" type="ORF">CGLAU_04005</name>
</gene>
<keyword evidence="2" id="KW-1003">Cell membrane</keyword>
<accession>A0A1Q2HVA2</accession>
<comment type="subcellular location">
    <subcellularLocation>
        <location evidence="1">Cell membrane</location>
        <topology evidence="1">Multi-pass membrane protein</topology>
    </subcellularLocation>
</comment>
<dbReference type="KEGG" id="cgv:CGLAU_04005"/>
<dbReference type="SUPFAM" id="SSF52540">
    <property type="entry name" value="P-loop containing nucleoside triphosphate hydrolases"/>
    <property type="match status" value="1"/>
</dbReference>
<evidence type="ECO:0000313" key="9">
    <source>
        <dbReference type="Proteomes" id="UP000217209"/>
    </source>
</evidence>
<evidence type="ECO:0000313" key="8">
    <source>
        <dbReference type="EMBL" id="AQQ14777.1"/>
    </source>
</evidence>
<dbReference type="GO" id="GO:0005886">
    <property type="term" value="C:plasma membrane"/>
    <property type="evidence" value="ECO:0007669"/>
    <property type="project" value="UniProtKB-SubCell"/>
</dbReference>
<keyword evidence="3 6" id="KW-0812">Transmembrane</keyword>
<dbReference type="CDD" id="cd01127">
    <property type="entry name" value="TrwB_TraG_TraD_VirD4"/>
    <property type="match status" value="1"/>
</dbReference>
<evidence type="ECO:0000256" key="3">
    <source>
        <dbReference type="ARBA" id="ARBA00022692"/>
    </source>
</evidence>
<dbReference type="Gene3D" id="3.40.50.300">
    <property type="entry name" value="P-loop containing nucleotide triphosphate hydrolases"/>
    <property type="match status" value="1"/>
</dbReference>
<evidence type="ECO:0000256" key="6">
    <source>
        <dbReference type="SAM" id="Phobius"/>
    </source>
</evidence>
<dbReference type="InterPro" id="IPR027417">
    <property type="entry name" value="P-loop_NTPase"/>
</dbReference>
<keyword evidence="4 6" id="KW-1133">Transmembrane helix</keyword>
<dbReference type="Pfam" id="PF12696">
    <property type="entry name" value="TraG-D_C"/>
    <property type="match status" value="1"/>
</dbReference>
<evidence type="ECO:0000256" key="1">
    <source>
        <dbReference type="ARBA" id="ARBA00004651"/>
    </source>
</evidence>
<dbReference type="PANTHER" id="PTHR37937:SF1">
    <property type="entry name" value="CONJUGATIVE TRANSFER: DNA TRANSPORT"/>
    <property type="match status" value="1"/>
</dbReference>
<protein>
    <submittedName>
        <fullName evidence="8">TraM recognition site of TraD and TraG</fullName>
    </submittedName>
</protein>
<feature type="transmembrane region" description="Helical" evidence="6">
    <location>
        <begin position="20"/>
        <end position="38"/>
    </location>
</feature>
<evidence type="ECO:0000256" key="2">
    <source>
        <dbReference type="ARBA" id="ARBA00022475"/>
    </source>
</evidence>
<sequence length="591" mass="65319">MSHLLPQHQYFERTYWFNKLAEFLFLPFWGTGLFVLFFQTGFDFFKSFAIFIAVIWFLITLSTRSEHAEDEAVGTGLSLGAGFVRVVPALVCKWALRKVTGRGAPKPVTAEVLSDFAMLSGTFAGTFDNNVHVTDPRGATLVLGPPGSGKTSCVIAPTVAIATGPVVSTSVKWEVLYDTHQTRSKRGRIWALDLGSGIPDGALRVRWSPAWSVSGWDSARVIANEWTAPYAVGSPNRDWIDSATEWLAVILFAGQYVSLPTFAAWCRETEGALDQVENTILQHRTDPEDVDADLALSTLRGIRATPDKERGSIASTLRRLTSVYNSAAVLSNKGEDFDPARFIRTSDTLYIAASPEEQSVTAGLIMALLSAITRERKRAANEGEDLDWLNVVVDEAAHVARPPLDTWASQFGGQGIALTVGLQDLSQARAAWPGINFLGMFPSAILMPGIRDDQTLRTFSAIAGDFDRQVISSSSGTSRPDFWSRSNNVYHSDTQSVHTERTNIVPVEAIAQMPMGEAMLWEGSAWKFIGTYPWSSEFFDGYRERVPQQWREVEQPRSLLKNATDQPGDELLREAEQYRAIAEGRDPMHPD</sequence>
<evidence type="ECO:0000259" key="7">
    <source>
        <dbReference type="Pfam" id="PF12696"/>
    </source>
</evidence>
<keyword evidence="5 6" id="KW-0472">Membrane</keyword>
<organism evidence="8 9">
    <name type="scientific">Corynebacterium glaucum</name>
    <dbReference type="NCBI Taxonomy" id="187491"/>
    <lineage>
        <taxon>Bacteria</taxon>
        <taxon>Bacillati</taxon>
        <taxon>Actinomycetota</taxon>
        <taxon>Actinomycetes</taxon>
        <taxon>Mycobacteriales</taxon>
        <taxon>Corynebacteriaceae</taxon>
        <taxon>Corynebacterium</taxon>
    </lineage>
</organism>
<evidence type="ECO:0000256" key="4">
    <source>
        <dbReference type="ARBA" id="ARBA00022989"/>
    </source>
</evidence>
<dbReference type="PANTHER" id="PTHR37937">
    <property type="entry name" value="CONJUGATIVE TRANSFER: DNA TRANSPORT"/>
    <property type="match status" value="1"/>
</dbReference>
<dbReference type="InterPro" id="IPR051539">
    <property type="entry name" value="T4SS-coupling_protein"/>
</dbReference>
<proteinExistence type="predicted"/>
<dbReference type="RefSeq" id="WP_095659569.1">
    <property type="nucleotide sequence ID" value="NZ_CP019688.1"/>
</dbReference>
<dbReference type="EMBL" id="CP019688">
    <property type="protein sequence ID" value="AQQ14777.1"/>
    <property type="molecule type" value="Genomic_DNA"/>
</dbReference>
<feature type="domain" description="TraD/TraG TraM recognition site" evidence="7">
    <location>
        <begin position="390"/>
        <end position="514"/>
    </location>
</feature>
<dbReference type="Proteomes" id="UP000217209">
    <property type="component" value="Chromosome"/>
</dbReference>
<dbReference type="OrthoDB" id="226701at2"/>
<dbReference type="AlphaFoldDB" id="A0A1Q2HVA2"/>
<reference evidence="8 9" key="1">
    <citation type="submission" date="2016-12" db="EMBL/GenBank/DDBJ databases">
        <authorList>
            <person name="Song W.-J."/>
            <person name="Kurnit D.M."/>
        </authorList>
    </citation>
    <scope>NUCLEOTIDE SEQUENCE [LARGE SCALE GENOMIC DNA]</scope>
    <source>
        <strain evidence="8 9">DSM 30827</strain>
    </source>
</reference>
<evidence type="ECO:0000256" key="5">
    <source>
        <dbReference type="ARBA" id="ARBA00023136"/>
    </source>
</evidence>